<keyword evidence="2" id="KW-1185">Reference proteome</keyword>
<dbReference type="RefSeq" id="WP_190209435.1">
    <property type="nucleotide sequence ID" value="NZ_BNBO01000003.1"/>
</dbReference>
<proteinExistence type="predicted"/>
<gene>
    <name evidence="1" type="ORF">GCM10018781_08870</name>
</gene>
<evidence type="ECO:0008006" key="3">
    <source>
        <dbReference type="Google" id="ProtNLM"/>
    </source>
</evidence>
<sequence length="320" mass="34607">MAIGRHIEEFHGLPVFNVEAALADGKPLPPAGEVAWRLHLDYDADGSFEELWESFLAAVDGTEVRALVIGSWWGDDGMDPLTETLALIVRSAGRLPALRGLFLGEVTYEENEISWIQPADLTPLLEAYPRLEELVARGAYSTYGEVPPPYLRPLRHEHLRTLRFESGGLSGTVAQAIGACELPALERLELWLGTEWYGADSTVEDLAPLLDGSRLPALRHLGLENSDLSDQLAAALAGAPVVAQLSTLSLALGTLGDQGAAALLAGQPLTHLTALDLHHHYLSEEMRQRLEDTLGAAGTALDLSQTQNLDDDRPYVANGE</sequence>
<dbReference type="NCBIfam" id="NF038076">
    <property type="entry name" value="fam_STM4015"/>
    <property type="match status" value="1"/>
</dbReference>
<reference evidence="1" key="1">
    <citation type="journal article" date="2014" name="Int. J. Syst. Evol. Microbiol.">
        <title>Complete genome sequence of Corynebacterium casei LMG S-19264T (=DSM 44701T), isolated from a smear-ripened cheese.</title>
        <authorList>
            <consortium name="US DOE Joint Genome Institute (JGI-PGF)"/>
            <person name="Walter F."/>
            <person name="Albersmeier A."/>
            <person name="Kalinowski J."/>
            <person name="Ruckert C."/>
        </authorList>
    </citation>
    <scope>NUCLEOTIDE SEQUENCE</scope>
    <source>
        <strain evidence="1">JCM 4646</strain>
    </source>
</reference>
<dbReference type="InterPro" id="IPR032675">
    <property type="entry name" value="LRR_dom_sf"/>
</dbReference>
<protein>
    <recommendedName>
        <fullName evidence="3">Cytoplasmic protein</fullName>
    </recommendedName>
</protein>
<reference evidence="1" key="2">
    <citation type="submission" date="2020-09" db="EMBL/GenBank/DDBJ databases">
        <authorList>
            <person name="Sun Q."/>
            <person name="Ohkuma M."/>
        </authorList>
    </citation>
    <scope>NUCLEOTIDE SEQUENCE</scope>
    <source>
        <strain evidence="1">JCM 4646</strain>
    </source>
</reference>
<dbReference type="Gene3D" id="3.80.10.10">
    <property type="entry name" value="Ribonuclease Inhibitor"/>
    <property type="match status" value="1"/>
</dbReference>
<dbReference type="EMBL" id="BNBO01000003">
    <property type="protein sequence ID" value="GHH61788.1"/>
    <property type="molecule type" value="Genomic_DNA"/>
</dbReference>
<name>A0A919FDH0_9ACTN</name>
<dbReference type="InterPro" id="IPR047722">
    <property type="entry name" value="STM4015-like"/>
</dbReference>
<dbReference type="GeneID" id="95351400"/>
<evidence type="ECO:0000313" key="2">
    <source>
        <dbReference type="Proteomes" id="UP000617734"/>
    </source>
</evidence>
<dbReference type="Proteomes" id="UP000617734">
    <property type="component" value="Unassembled WGS sequence"/>
</dbReference>
<dbReference type="AlphaFoldDB" id="A0A919FDH0"/>
<evidence type="ECO:0000313" key="1">
    <source>
        <dbReference type="EMBL" id="GHH61788.1"/>
    </source>
</evidence>
<accession>A0A919FDH0</accession>
<comment type="caution">
    <text evidence="1">The sequence shown here is derived from an EMBL/GenBank/DDBJ whole genome shotgun (WGS) entry which is preliminary data.</text>
</comment>
<organism evidence="1 2">
    <name type="scientific">Kitasatospora indigofera</name>
    <dbReference type="NCBI Taxonomy" id="67307"/>
    <lineage>
        <taxon>Bacteria</taxon>
        <taxon>Bacillati</taxon>
        <taxon>Actinomycetota</taxon>
        <taxon>Actinomycetes</taxon>
        <taxon>Kitasatosporales</taxon>
        <taxon>Streptomycetaceae</taxon>
        <taxon>Kitasatospora</taxon>
    </lineage>
</organism>
<dbReference type="SUPFAM" id="SSF52047">
    <property type="entry name" value="RNI-like"/>
    <property type="match status" value="1"/>
</dbReference>